<dbReference type="GO" id="GO:0043200">
    <property type="term" value="P:response to amino acid"/>
    <property type="evidence" value="ECO:0007669"/>
    <property type="project" value="TreeGrafter"/>
</dbReference>
<evidence type="ECO:0000259" key="5">
    <source>
        <dbReference type="PROSITE" id="PS50956"/>
    </source>
</evidence>
<sequence length="155" mass="17580">MTTKKKIALDDIDYKILKELSMDSEKGVKEIAEKIGIPVSTCFNRIKKLKELGVIKRFTISVDPSVIGYDVTAAIHLNVEGPYLEEIEKTLAENPNILYLYDITGEYDVLAIARFRSVEELDKFIKGLLKNPKIKRTITNVILRVVKESDVKVPL</sequence>
<organism evidence="6">
    <name type="scientific">Fervidicoccus fontis</name>
    <dbReference type="NCBI Taxonomy" id="683846"/>
    <lineage>
        <taxon>Archaea</taxon>
        <taxon>Thermoproteota</taxon>
        <taxon>Thermoprotei</taxon>
        <taxon>Fervidicoccales</taxon>
        <taxon>Fervidicoccaceae</taxon>
        <taxon>Fervidicoccus</taxon>
    </lineage>
</organism>
<evidence type="ECO:0000256" key="3">
    <source>
        <dbReference type="ARBA" id="ARBA00023163"/>
    </source>
</evidence>
<gene>
    <name evidence="6" type="ORF">ENO04_02465</name>
</gene>
<keyword evidence="3" id="KW-0804">Transcription</keyword>
<dbReference type="InterPro" id="IPR000485">
    <property type="entry name" value="AsnC-type_HTH_dom"/>
</dbReference>
<dbReference type="Pfam" id="PF13412">
    <property type="entry name" value="HTH_24"/>
    <property type="match status" value="1"/>
</dbReference>
<evidence type="ECO:0000313" key="6">
    <source>
        <dbReference type="EMBL" id="HDS10474.1"/>
    </source>
</evidence>
<dbReference type="PANTHER" id="PTHR30154">
    <property type="entry name" value="LEUCINE-RESPONSIVE REGULATORY PROTEIN"/>
    <property type="match status" value="1"/>
</dbReference>
<evidence type="ECO:0000256" key="1">
    <source>
        <dbReference type="ARBA" id="ARBA00023015"/>
    </source>
</evidence>
<dbReference type="Pfam" id="PF01037">
    <property type="entry name" value="AsnC_trans_reg"/>
    <property type="match status" value="1"/>
</dbReference>
<comment type="caution">
    <text evidence="6">The sequence shown here is derived from an EMBL/GenBank/DDBJ whole genome shotgun (WGS) entry which is preliminary data.</text>
</comment>
<dbReference type="InterPro" id="IPR036390">
    <property type="entry name" value="WH_DNA-bd_sf"/>
</dbReference>
<dbReference type="InterPro" id="IPR036388">
    <property type="entry name" value="WH-like_DNA-bd_sf"/>
</dbReference>
<protein>
    <submittedName>
        <fullName evidence="6">Lrp/AsnC family transcriptional regulator</fullName>
    </submittedName>
</protein>
<dbReference type="InterPro" id="IPR011991">
    <property type="entry name" value="ArsR-like_HTH"/>
</dbReference>
<dbReference type="PANTHER" id="PTHR30154:SF34">
    <property type="entry name" value="TRANSCRIPTIONAL REGULATOR AZLB"/>
    <property type="match status" value="1"/>
</dbReference>
<accession>A0A7C1E4B2</accession>
<dbReference type="SUPFAM" id="SSF54909">
    <property type="entry name" value="Dimeric alpha+beta barrel"/>
    <property type="match status" value="1"/>
</dbReference>
<dbReference type="Gene3D" id="1.10.10.10">
    <property type="entry name" value="Winged helix-like DNA-binding domain superfamily/Winged helix DNA-binding domain"/>
    <property type="match status" value="1"/>
</dbReference>
<name>A0A7C1E4B2_9CREN</name>
<dbReference type="EMBL" id="DSDY01000084">
    <property type="protein sequence ID" value="HDS10474.1"/>
    <property type="molecule type" value="Genomic_DNA"/>
</dbReference>
<comment type="pathway">
    <text evidence="4">Amino-acid biosynthesis.</text>
</comment>
<proteinExistence type="predicted"/>
<dbReference type="AlphaFoldDB" id="A0A7C1E4B2"/>
<dbReference type="SMART" id="SM00344">
    <property type="entry name" value="HTH_ASNC"/>
    <property type="match status" value="1"/>
</dbReference>
<feature type="domain" description="HTH asnC-type" evidence="5">
    <location>
        <begin position="9"/>
        <end position="70"/>
    </location>
</feature>
<evidence type="ECO:0000256" key="2">
    <source>
        <dbReference type="ARBA" id="ARBA00023125"/>
    </source>
</evidence>
<dbReference type="CDD" id="cd00090">
    <property type="entry name" value="HTH_ARSR"/>
    <property type="match status" value="1"/>
</dbReference>
<keyword evidence="2" id="KW-0238">DNA-binding</keyword>
<keyword evidence="1" id="KW-0805">Transcription regulation</keyword>
<dbReference type="PROSITE" id="PS50956">
    <property type="entry name" value="HTH_ASNC_2"/>
    <property type="match status" value="1"/>
</dbReference>
<dbReference type="Gene3D" id="3.30.70.920">
    <property type="match status" value="1"/>
</dbReference>
<dbReference type="InterPro" id="IPR019888">
    <property type="entry name" value="Tscrpt_reg_AsnC-like"/>
</dbReference>
<dbReference type="SUPFAM" id="SSF46785">
    <property type="entry name" value="Winged helix' DNA-binding domain"/>
    <property type="match status" value="1"/>
</dbReference>
<dbReference type="InterPro" id="IPR011008">
    <property type="entry name" value="Dimeric_a/b-barrel"/>
</dbReference>
<evidence type="ECO:0000256" key="4">
    <source>
        <dbReference type="ARBA" id="ARBA00029440"/>
    </source>
</evidence>
<dbReference type="GO" id="GO:0043565">
    <property type="term" value="F:sequence-specific DNA binding"/>
    <property type="evidence" value="ECO:0007669"/>
    <property type="project" value="InterPro"/>
</dbReference>
<dbReference type="PRINTS" id="PR00033">
    <property type="entry name" value="HTHASNC"/>
</dbReference>
<reference evidence="6" key="1">
    <citation type="journal article" date="2020" name="mSystems">
        <title>Genome- and Community-Level Interaction Insights into Carbon Utilization and Element Cycling Functions of Hydrothermarchaeota in Hydrothermal Sediment.</title>
        <authorList>
            <person name="Zhou Z."/>
            <person name="Liu Y."/>
            <person name="Xu W."/>
            <person name="Pan J."/>
            <person name="Luo Z.H."/>
            <person name="Li M."/>
        </authorList>
    </citation>
    <scope>NUCLEOTIDE SEQUENCE [LARGE SCALE GENOMIC DNA]</scope>
    <source>
        <strain evidence="6">SpSt-123</strain>
    </source>
</reference>
<dbReference type="InterPro" id="IPR019887">
    <property type="entry name" value="Tscrpt_reg_AsnC/Lrp_C"/>
</dbReference>
<dbReference type="GO" id="GO:0005829">
    <property type="term" value="C:cytosol"/>
    <property type="evidence" value="ECO:0007669"/>
    <property type="project" value="TreeGrafter"/>
</dbReference>